<dbReference type="Proteomes" id="UP000443090">
    <property type="component" value="Unassembled WGS sequence"/>
</dbReference>
<keyword evidence="2" id="KW-1185">Reference proteome</keyword>
<evidence type="ECO:0000313" key="1">
    <source>
        <dbReference type="EMBL" id="TVY48182.1"/>
    </source>
</evidence>
<protein>
    <submittedName>
        <fullName evidence="1">Uncharacterized protein</fullName>
    </submittedName>
</protein>
<dbReference type="OrthoDB" id="288590at2759"/>
<dbReference type="AlphaFoldDB" id="A0A8H8UK45"/>
<dbReference type="InterPro" id="IPR027443">
    <property type="entry name" value="IPNS-like_sf"/>
</dbReference>
<gene>
    <name evidence="1" type="ORF">LOCC1_G002463</name>
</gene>
<sequence length="76" mass="8834">MPNLPRSAGRPRRYIPILEDVESRARHVIVNIGDRMSLLTNRPLHSSLHCVAPPHDRLCQLDIRSPSYSRQRNKRL</sequence>
<proteinExistence type="predicted"/>
<dbReference type="SUPFAM" id="SSF51197">
    <property type="entry name" value="Clavaminate synthase-like"/>
    <property type="match status" value="1"/>
</dbReference>
<dbReference type="Gene3D" id="2.60.120.330">
    <property type="entry name" value="B-lactam Antibiotic, Isopenicillin N Synthase, Chain"/>
    <property type="match status" value="1"/>
</dbReference>
<comment type="caution">
    <text evidence="1">The sequence shown here is derived from an EMBL/GenBank/DDBJ whole genome shotgun (WGS) entry which is preliminary data.</text>
</comment>
<reference evidence="1 2" key="1">
    <citation type="submission" date="2018-05" db="EMBL/GenBank/DDBJ databases">
        <title>Genome sequencing and assembly of the regulated plant pathogen Lachnellula willkommii and related sister species for the development of diagnostic species identification markers.</title>
        <authorList>
            <person name="Giroux E."/>
            <person name="Bilodeau G."/>
        </authorList>
    </citation>
    <scope>NUCLEOTIDE SEQUENCE [LARGE SCALE GENOMIC DNA]</scope>
    <source>
        <strain evidence="1 2">CBS 160.35</strain>
    </source>
</reference>
<accession>A0A8H8UK45</accession>
<dbReference type="EMBL" id="QGMI01000056">
    <property type="protein sequence ID" value="TVY48182.1"/>
    <property type="molecule type" value="Genomic_DNA"/>
</dbReference>
<evidence type="ECO:0000313" key="2">
    <source>
        <dbReference type="Proteomes" id="UP000443090"/>
    </source>
</evidence>
<organism evidence="1 2">
    <name type="scientific">Lachnellula occidentalis</name>
    <dbReference type="NCBI Taxonomy" id="215460"/>
    <lineage>
        <taxon>Eukaryota</taxon>
        <taxon>Fungi</taxon>
        <taxon>Dikarya</taxon>
        <taxon>Ascomycota</taxon>
        <taxon>Pezizomycotina</taxon>
        <taxon>Leotiomycetes</taxon>
        <taxon>Helotiales</taxon>
        <taxon>Lachnaceae</taxon>
        <taxon>Lachnellula</taxon>
    </lineage>
</organism>
<name>A0A8H8UK45_9HELO</name>